<dbReference type="EMBL" id="LR134473">
    <property type="protein sequence ID" value="VEI04490.1"/>
    <property type="molecule type" value="Genomic_DNA"/>
</dbReference>
<name>A0A3S4V4C0_9ACTN</name>
<feature type="transmembrane region" description="Helical" evidence="1">
    <location>
        <begin position="100"/>
        <end position="126"/>
    </location>
</feature>
<evidence type="ECO:0000313" key="3">
    <source>
        <dbReference type="Proteomes" id="UP000277858"/>
    </source>
</evidence>
<keyword evidence="1" id="KW-0472">Membrane</keyword>
<feature type="transmembrane region" description="Helical" evidence="1">
    <location>
        <begin position="27"/>
        <end position="43"/>
    </location>
</feature>
<dbReference type="RefSeq" id="WP_126412826.1">
    <property type="nucleotide sequence ID" value="NZ_JAKDOP010000214.1"/>
</dbReference>
<evidence type="ECO:0000256" key="1">
    <source>
        <dbReference type="SAM" id="Phobius"/>
    </source>
</evidence>
<protein>
    <submittedName>
        <fullName evidence="2">Uncharacterized protein</fullName>
    </submittedName>
</protein>
<proteinExistence type="predicted"/>
<evidence type="ECO:0000313" key="2">
    <source>
        <dbReference type="EMBL" id="VEI04490.1"/>
    </source>
</evidence>
<keyword evidence="1" id="KW-1133">Transmembrane helix</keyword>
<organism evidence="2 3">
    <name type="scientific">Acidipropionibacterium jensenii</name>
    <dbReference type="NCBI Taxonomy" id="1749"/>
    <lineage>
        <taxon>Bacteria</taxon>
        <taxon>Bacillati</taxon>
        <taxon>Actinomycetota</taxon>
        <taxon>Actinomycetes</taxon>
        <taxon>Propionibacteriales</taxon>
        <taxon>Propionibacteriaceae</taxon>
        <taxon>Acidipropionibacterium</taxon>
    </lineage>
</organism>
<dbReference type="AlphaFoldDB" id="A0A3S4V4C0"/>
<dbReference type="Proteomes" id="UP000277858">
    <property type="component" value="Chromosome"/>
</dbReference>
<keyword evidence="1" id="KW-0812">Transmembrane</keyword>
<feature type="transmembrane region" description="Helical" evidence="1">
    <location>
        <begin position="63"/>
        <end position="88"/>
    </location>
</feature>
<gene>
    <name evidence="2" type="ORF">NCTC13652_02722</name>
</gene>
<sequence length="229" mass="24975">MEQTDSVEAQPEQTTRRRLNRRGWRRLLWWTGLAILTGVWGIAETVSGFGSPFWMIGPFITSAARLIGAGTLVGVGAWIACLWLWAFGPHSRPLGLVRRIWRVVCIVTIIVTAGVFLILDGAMALLEVDNARQTFHVLPTASPGGCRVVLWRTPDSGYGQSTWVYLKTPGSATLQSLQGVADVNLDAPEQNLGLTLTWSGEQGHLLAQELTSPGSAWNPYPSPITCPAR</sequence>
<dbReference type="OrthoDB" id="4948259at2"/>
<reference evidence="2 3" key="1">
    <citation type="submission" date="2018-12" db="EMBL/GenBank/DDBJ databases">
        <authorList>
            <consortium name="Pathogen Informatics"/>
        </authorList>
    </citation>
    <scope>NUCLEOTIDE SEQUENCE [LARGE SCALE GENOMIC DNA]</scope>
    <source>
        <strain evidence="2 3">NCTC13652</strain>
    </source>
</reference>
<accession>A0A3S4V4C0</accession>
<keyword evidence="3" id="KW-1185">Reference proteome</keyword>